<proteinExistence type="predicted"/>
<name>A0A6A6WZU9_9PLEO</name>
<feature type="region of interest" description="Disordered" evidence="2">
    <location>
        <begin position="1"/>
        <end position="24"/>
    </location>
</feature>
<feature type="compositionally biased region" description="Polar residues" evidence="2">
    <location>
        <begin position="84"/>
        <end position="106"/>
    </location>
</feature>
<sequence length="274" mass="30575">MSRKSNDTPSSTRIRDNQRRSRIRRAEHLHSLQKRLQEYERQGVAATLEMQRAARKVARDNARLRALLALHGVSSEQVQSFLRSSDEASTSETYFPSFQEPSTTRRPQALEKEGNGLFRPSESSHQTKSQYVGHGHRKAESRLVLTTPKNYSAQHLDTPRPSTSIVHTEIPPPETAAECDDMQGHRESNDSNYPCPVIEPSECLTSLDCFCAPPPVSEYHPVSSGLEISCEAAATIIVEMRGDGDRDSIRASLGCRGQQTCIIKNSTVLQVMDE</sequence>
<protein>
    <recommendedName>
        <fullName evidence="5">BZIP domain-containing protein</fullName>
    </recommendedName>
</protein>
<dbReference type="OrthoDB" id="4505928at2759"/>
<dbReference type="PANTHER" id="PTHR42070">
    <property type="entry name" value="FILAMENT ASSOCIATED PROTEIN, PUTATIVE (AFU_ORTHOLOGUE AFUA_8G06630)-RELATED"/>
    <property type="match status" value="1"/>
</dbReference>
<dbReference type="EMBL" id="MU002124">
    <property type="protein sequence ID" value="KAF2789619.1"/>
    <property type="molecule type" value="Genomic_DNA"/>
</dbReference>
<evidence type="ECO:0000313" key="4">
    <source>
        <dbReference type="Proteomes" id="UP000799757"/>
    </source>
</evidence>
<evidence type="ECO:0000256" key="1">
    <source>
        <dbReference type="SAM" id="Coils"/>
    </source>
</evidence>
<feature type="compositionally biased region" description="Basic and acidic residues" evidence="2">
    <location>
        <begin position="13"/>
        <end position="24"/>
    </location>
</feature>
<evidence type="ECO:0000313" key="3">
    <source>
        <dbReference type="EMBL" id="KAF2789619.1"/>
    </source>
</evidence>
<feature type="region of interest" description="Disordered" evidence="2">
    <location>
        <begin position="84"/>
        <end position="138"/>
    </location>
</feature>
<evidence type="ECO:0008006" key="5">
    <source>
        <dbReference type="Google" id="ProtNLM"/>
    </source>
</evidence>
<dbReference type="CDD" id="cd14688">
    <property type="entry name" value="bZIP_YAP"/>
    <property type="match status" value="1"/>
</dbReference>
<keyword evidence="1" id="KW-0175">Coiled coil</keyword>
<evidence type="ECO:0000256" key="2">
    <source>
        <dbReference type="SAM" id="MobiDB-lite"/>
    </source>
</evidence>
<dbReference type="AlphaFoldDB" id="A0A6A6WZU9"/>
<feature type="coiled-coil region" evidence="1">
    <location>
        <begin position="29"/>
        <end position="56"/>
    </location>
</feature>
<gene>
    <name evidence="3" type="ORF">K505DRAFT_352448</name>
</gene>
<feature type="compositionally biased region" description="Polar residues" evidence="2">
    <location>
        <begin position="121"/>
        <end position="130"/>
    </location>
</feature>
<dbReference type="PANTHER" id="PTHR42070:SF1">
    <property type="entry name" value="FILAMENT ASSOCIATED PROTEIN, PUTATIVE (AFU_ORTHOLOGUE AFUA_8G06630)-RELATED"/>
    <property type="match status" value="1"/>
</dbReference>
<keyword evidence="4" id="KW-1185">Reference proteome</keyword>
<organism evidence="3 4">
    <name type="scientific">Melanomma pulvis-pyrius CBS 109.77</name>
    <dbReference type="NCBI Taxonomy" id="1314802"/>
    <lineage>
        <taxon>Eukaryota</taxon>
        <taxon>Fungi</taxon>
        <taxon>Dikarya</taxon>
        <taxon>Ascomycota</taxon>
        <taxon>Pezizomycotina</taxon>
        <taxon>Dothideomycetes</taxon>
        <taxon>Pleosporomycetidae</taxon>
        <taxon>Pleosporales</taxon>
        <taxon>Melanommataceae</taxon>
        <taxon>Melanomma</taxon>
    </lineage>
</organism>
<dbReference type="Proteomes" id="UP000799757">
    <property type="component" value="Unassembled WGS sequence"/>
</dbReference>
<accession>A0A6A6WZU9</accession>
<reference evidence="3" key="1">
    <citation type="journal article" date="2020" name="Stud. Mycol.">
        <title>101 Dothideomycetes genomes: a test case for predicting lifestyles and emergence of pathogens.</title>
        <authorList>
            <person name="Haridas S."/>
            <person name="Albert R."/>
            <person name="Binder M."/>
            <person name="Bloem J."/>
            <person name="Labutti K."/>
            <person name="Salamov A."/>
            <person name="Andreopoulos B."/>
            <person name="Baker S."/>
            <person name="Barry K."/>
            <person name="Bills G."/>
            <person name="Bluhm B."/>
            <person name="Cannon C."/>
            <person name="Castanera R."/>
            <person name="Culley D."/>
            <person name="Daum C."/>
            <person name="Ezra D."/>
            <person name="Gonzalez J."/>
            <person name="Henrissat B."/>
            <person name="Kuo A."/>
            <person name="Liang C."/>
            <person name="Lipzen A."/>
            <person name="Lutzoni F."/>
            <person name="Magnuson J."/>
            <person name="Mondo S."/>
            <person name="Nolan M."/>
            <person name="Ohm R."/>
            <person name="Pangilinan J."/>
            <person name="Park H.-J."/>
            <person name="Ramirez L."/>
            <person name="Alfaro M."/>
            <person name="Sun H."/>
            <person name="Tritt A."/>
            <person name="Yoshinaga Y."/>
            <person name="Zwiers L.-H."/>
            <person name="Turgeon B."/>
            <person name="Goodwin S."/>
            <person name="Spatafora J."/>
            <person name="Crous P."/>
            <person name="Grigoriev I."/>
        </authorList>
    </citation>
    <scope>NUCLEOTIDE SEQUENCE</scope>
    <source>
        <strain evidence="3">CBS 109.77</strain>
    </source>
</reference>